<keyword evidence="4 8" id="KW-0694">RNA-binding</keyword>
<reference evidence="10" key="1">
    <citation type="submission" date="2016-04" db="EMBL/GenBank/DDBJ databases">
        <authorList>
            <person name="Szabo Gitta"/>
        </authorList>
    </citation>
    <scope>NUCLEOTIDE SEQUENCE [LARGE SCALE GENOMIC DNA]</scope>
</reference>
<comment type="similarity">
    <text evidence="1 7">Belongs to the universal ribosomal protein uL16 family.</text>
</comment>
<dbReference type="InterPro" id="IPR000114">
    <property type="entry name" value="Ribosomal_uL16_bact-type"/>
</dbReference>
<dbReference type="CDD" id="cd01433">
    <property type="entry name" value="Ribosomal_L16_L10e"/>
    <property type="match status" value="1"/>
</dbReference>
<evidence type="ECO:0000256" key="8">
    <source>
        <dbReference type="RuleBase" id="RU004414"/>
    </source>
</evidence>
<dbReference type="PANTHER" id="PTHR12220">
    <property type="entry name" value="50S/60S RIBOSOMAL PROTEIN L16"/>
    <property type="match status" value="1"/>
</dbReference>
<dbReference type="GO" id="GO:0000049">
    <property type="term" value="F:tRNA binding"/>
    <property type="evidence" value="ECO:0007669"/>
    <property type="project" value="UniProtKB-KW"/>
</dbReference>
<evidence type="ECO:0000256" key="1">
    <source>
        <dbReference type="ARBA" id="ARBA00008931"/>
    </source>
</evidence>
<dbReference type="AlphaFoldDB" id="A0A1C3K9C5"/>
<dbReference type="GO" id="GO:0022625">
    <property type="term" value="C:cytosolic large ribosomal subunit"/>
    <property type="evidence" value="ECO:0007669"/>
    <property type="project" value="TreeGrafter"/>
</dbReference>
<keyword evidence="6 7" id="KW-0687">Ribonucleoprotein</keyword>
<organism evidence="9 10">
    <name type="scientific">Tremblaya princeps</name>
    <dbReference type="NCBI Taxonomy" id="189385"/>
    <lineage>
        <taxon>Bacteria</taxon>
        <taxon>Pseudomonadati</taxon>
        <taxon>Pseudomonadota</taxon>
        <taxon>Betaproteobacteria</taxon>
        <taxon>Candidatus Tremblayella</taxon>
    </lineage>
</organism>
<dbReference type="PANTHER" id="PTHR12220:SF13">
    <property type="entry name" value="LARGE RIBOSOMAL SUBUNIT PROTEIN UL16M"/>
    <property type="match status" value="1"/>
</dbReference>
<keyword evidence="2 8" id="KW-0820">tRNA-binding</keyword>
<dbReference type="Pfam" id="PF00252">
    <property type="entry name" value="Ribosomal_L16"/>
    <property type="match status" value="1"/>
</dbReference>
<gene>
    <name evidence="9" type="primary">rplP</name>
    <name evidence="9" type="ORF">TREMTM_C_01160</name>
</gene>
<keyword evidence="3 8" id="KW-0699">rRNA-binding</keyword>
<dbReference type="PRINTS" id="PR00060">
    <property type="entry name" value="RIBOSOMALL16"/>
</dbReference>
<evidence type="ECO:0000256" key="2">
    <source>
        <dbReference type="ARBA" id="ARBA00022555"/>
    </source>
</evidence>
<sequence>MRLPNTAAAGCTEPRRSVMLQPCKRKYRKEHKGRNRGLARSGSSIVHGALALRALSRGRLSSSQLEAGRRAISHSMRRAGAVTILVFPDKPISRKPAEVRMGNGKGNPDHYVFEVRPGRIIYEVGGVDDHMARSALRLAMPKLPVKTALAWR</sequence>
<evidence type="ECO:0000256" key="6">
    <source>
        <dbReference type="ARBA" id="ARBA00023274"/>
    </source>
</evidence>
<dbReference type="EMBL" id="FLRF01000003">
    <property type="protein sequence ID" value="SBT63042.1"/>
    <property type="molecule type" value="Genomic_DNA"/>
</dbReference>
<dbReference type="FunFam" id="3.90.1170.10:FF:000001">
    <property type="entry name" value="50S ribosomal protein L16"/>
    <property type="match status" value="1"/>
</dbReference>
<comment type="subunit">
    <text evidence="8">Part of the 50S ribosomal subunit.</text>
</comment>
<dbReference type="InterPro" id="IPR016180">
    <property type="entry name" value="Ribosomal_uL16_dom"/>
</dbReference>
<dbReference type="GO" id="GO:0019843">
    <property type="term" value="F:rRNA binding"/>
    <property type="evidence" value="ECO:0007669"/>
    <property type="project" value="UniProtKB-KW"/>
</dbReference>
<keyword evidence="5 7" id="KW-0689">Ribosomal protein</keyword>
<protein>
    <recommendedName>
        <fullName evidence="8">50S ribosomal protein L16</fullName>
    </recommendedName>
</protein>
<dbReference type="NCBIfam" id="TIGR01164">
    <property type="entry name" value="rplP_bact"/>
    <property type="match status" value="1"/>
</dbReference>
<dbReference type="Proteomes" id="UP000092845">
    <property type="component" value="Unassembled WGS sequence"/>
</dbReference>
<proteinExistence type="inferred from homology"/>
<evidence type="ECO:0000256" key="3">
    <source>
        <dbReference type="ARBA" id="ARBA00022730"/>
    </source>
</evidence>
<dbReference type="InterPro" id="IPR036920">
    <property type="entry name" value="Ribosomal_uL16_sf"/>
</dbReference>
<dbReference type="Gene3D" id="3.90.1170.10">
    <property type="entry name" value="Ribosomal protein L10e/L16"/>
    <property type="match status" value="1"/>
</dbReference>
<dbReference type="InterPro" id="IPR047873">
    <property type="entry name" value="Ribosomal_uL16"/>
</dbReference>
<evidence type="ECO:0000256" key="5">
    <source>
        <dbReference type="ARBA" id="ARBA00022980"/>
    </source>
</evidence>
<dbReference type="GO" id="GO:0006412">
    <property type="term" value="P:translation"/>
    <property type="evidence" value="ECO:0007669"/>
    <property type="project" value="InterPro"/>
</dbReference>
<evidence type="ECO:0000256" key="7">
    <source>
        <dbReference type="RuleBase" id="RU004413"/>
    </source>
</evidence>
<accession>A0A1C3K9C5</accession>
<dbReference type="GO" id="GO:0003735">
    <property type="term" value="F:structural constituent of ribosome"/>
    <property type="evidence" value="ECO:0007669"/>
    <property type="project" value="InterPro"/>
</dbReference>
<evidence type="ECO:0000313" key="9">
    <source>
        <dbReference type="EMBL" id="SBT63042.1"/>
    </source>
</evidence>
<evidence type="ECO:0000256" key="4">
    <source>
        <dbReference type="ARBA" id="ARBA00022884"/>
    </source>
</evidence>
<comment type="function">
    <text evidence="8">Binds 23S rRNA and is also seen to make contacts with the A and possibly P site tRNAs.</text>
</comment>
<dbReference type="SUPFAM" id="SSF54686">
    <property type="entry name" value="Ribosomal protein L16p/L10e"/>
    <property type="match status" value="1"/>
</dbReference>
<name>A0A1C3K9C5_TREPR</name>
<evidence type="ECO:0000313" key="10">
    <source>
        <dbReference type="Proteomes" id="UP000092845"/>
    </source>
</evidence>